<accession>D0W4H3</accession>
<comment type="caution">
    <text evidence="1">The sequence shown here is derived from an EMBL/GenBank/DDBJ whole genome shotgun (WGS) entry which is preliminary data.</text>
</comment>
<reference evidence="1 2" key="1">
    <citation type="submission" date="2009-10" db="EMBL/GenBank/DDBJ databases">
        <authorList>
            <person name="Weinstock G."/>
            <person name="Sodergren E."/>
            <person name="Clifton S."/>
            <person name="Fulton L."/>
            <person name="Fulton B."/>
            <person name="Courtney L."/>
            <person name="Fronick C."/>
            <person name="Harrison M."/>
            <person name="Strong C."/>
            <person name="Farmer C."/>
            <person name="Delahaunty K."/>
            <person name="Markovic C."/>
            <person name="Hall O."/>
            <person name="Minx P."/>
            <person name="Tomlinson C."/>
            <person name="Mitreva M."/>
            <person name="Nelson J."/>
            <person name="Hou S."/>
            <person name="Wollam A."/>
            <person name="Pepin K.H."/>
            <person name="Johnson M."/>
            <person name="Bhonagiri V."/>
            <person name="Nash W.E."/>
            <person name="Warren W."/>
            <person name="Chinwalla A."/>
            <person name="Mardis E.R."/>
            <person name="Wilson R.K."/>
        </authorList>
    </citation>
    <scope>NUCLEOTIDE SEQUENCE [LARGE SCALE GENOMIC DNA]</scope>
    <source>
        <strain evidence="1 2">ATCC 14685</strain>
    </source>
</reference>
<proteinExistence type="predicted"/>
<dbReference type="OrthoDB" id="8608091at2"/>
<organism evidence="1 2">
    <name type="scientific">Neisseria cinerea ATCC 14685</name>
    <dbReference type="NCBI Taxonomy" id="546262"/>
    <lineage>
        <taxon>Bacteria</taxon>
        <taxon>Pseudomonadati</taxon>
        <taxon>Pseudomonadota</taxon>
        <taxon>Betaproteobacteria</taxon>
        <taxon>Neisseriales</taxon>
        <taxon>Neisseriaceae</taxon>
        <taxon>Neisseria</taxon>
    </lineage>
</organism>
<dbReference type="AlphaFoldDB" id="D0W4H3"/>
<dbReference type="Proteomes" id="UP000003294">
    <property type="component" value="Unassembled WGS sequence"/>
</dbReference>
<dbReference type="RefSeq" id="WP_003677417.1">
    <property type="nucleotide sequence ID" value="NZ_ACDY02000009.1"/>
</dbReference>
<dbReference type="STRING" id="546262.NEICINOT_04571"/>
<gene>
    <name evidence="1" type="ORF">NEICINOT_04571</name>
</gene>
<sequence>MKNGAVKRVGIWTNRRYINRLLLLFWIFVFAALIRACNTPAYAVAGQAETEPPAPAVWTTDPMAGVVLEPVSEEMTQ</sequence>
<name>D0W4H3_NEICI</name>
<evidence type="ECO:0000313" key="1">
    <source>
        <dbReference type="EMBL" id="EEZ71299.1"/>
    </source>
</evidence>
<evidence type="ECO:0008006" key="3">
    <source>
        <dbReference type="Google" id="ProtNLM"/>
    </source>
</evidence>
<evidence type="ECO:0000313" key="2">
    <source>
        <dbReference type="Proteomes" id="UP000003294"/>
    </source>
</evidence>
<protein>
    <recommendedName>
        <fullName evidence="3">PTS sugar transporter subunit IID</fullName>
    </recommendedName>
</protein>
<dbReference type="EMBL" id="ACDY02000009">
    <property type="protein sequence ID" value="EEZ71299.1"/>
    <property type="molecule type" value="Genomic_DNA"/>
</dbReference>